<dbReference type="PANTHER" id="PTHR43180">
    <property type="entry name" value="3-OXOACYL-(ACYL-CARRIER-PROTEIN) REDUCTASE (AFU_ORTHOLOGUE AFUA_6G11210)"/>
    <property type="match status" value="1"/>
</dbReference>
<reference evidence="3" key="1">
    <citation type="submission" date="2020-11" db="EMBL/GenBank/DDBJ databases">
        <title>Adaptations for nitrogen fixation in a non-lichenized fungal sporocarp promotes dispersal by wood-feeding termites.</title>
        <authorList>
            <consortium name="DOE Joint Genome Institute"/>
            <person name="Koch R.A."/>
            <person name="Yoon G."/>
            <person name="Arayal U."/>
            <person name="Lail K."/>
            <person name="Amirebrahimi M."/>
            <person name="Labutti K."/>
            <person name="Lipzen A."/>
            <person name="Riley R."/>
            <person name="Barry K."/>
            <person name="Henrissat B."/>
            <person name="Grigoriev I.V."/>
            <person name="Herr J.R."/>
            <person name="Aime M.C."/>
        </authorList>
    </citation>
    <scope>NUCLEOTIDE SEQUENCE</scope>
    <source>
        <strain evidence="3">MCA 3950</strain>
    </source>
</reference>
<dbReference type="Proteomes" id="UP000812287">
    <property type="component" value="Unassembled WGS sequence"/>
</dbReference>
<keyword evidence="4" id="KW-1185">Reference proteome</keyword>
<dbReference type="Gene3D" id="3.40.50.720">
    <property type="entry name" value="NAD(P)-binding Rossmann-like Domain"/>
    <property type="match status" value="1"/>
</dbReference>
<protein>
    <submittedName>
        <fullName evidence="3">NAD(P)-binding protein</fullName>
    </submittedName>
</protein>
<evidence type="ECO:0000313" key="4">
    <source>
        <dbReference type="Proteomes" id="UP000812287"/>
    </source>
</evidence>
<evidence type="ECO:0000256" key="1">
    <source>
        <dbReference type="ARBA" id="ARBA00006484"/>
    </source>
</evidence>
<keyword evidence="2" id="KW-0560">Oxidoreductase</keyword>
<sequence length="374" mass="40069">MFYVSYARDGHRSHLFSFGQGPVFEYSTGTISSMTAMTDSDITKIADEKLLSHSARVKDKVLLITGGASGIGKATALQFAAHGAKVVIGDKDAAGAQATVDEIVRAGGLATCISCDVSAWDDVVALFELAMKAYGAIDIVVACAGVSEIGAFGVVKFDTNGKPLKPILATIDINLIGTLYIAHLAQHYLAQARTEGDLKSLVLLGSIASWKAIRRGTMYSASKHAVLGTMRSLHPDFAEQDIRISVVSPFFADTPIVALPIKLLLAGIPLTPVTRIVGAIFYSATDPDPDSNGSAWLLLDDGPVFQVSKEDFKLGVYKVLDDRINSLQKGVTGLVYYSRLVKDVIRLLKAPLTLTLLGGLIWHQQNSIRQLVHL</sequence>
<dbReference type="GeneID" id="66099485"/>
<dbReference type="Pfam" id="PF00106">
    <property type="entry name" value="adh_short"/>
    <property type="match status" value="1"/>
</dbReference>
<dbReference type="InterPro" id="IPR036291">
    <property type="entry name" value="NAD(P)-bd_dom_sf"/>
</dbReference>
<dbReference type="AlphaFoldDB" id="A0A9P7VVI3"/>
<proteinExistence type="inferred from homology"/>
<dbReference type="SUPFAM" id="SSF51735">
    <property type="entry name" value="NAD(P)-binding Rossmann-fold domains"/>
    <property type="match status" value="1"/>
</dbReference>
<comment type="similarity">
    <text evidence="1">Belongs to the short-chain dehydrogenases/reductases (SDR) family.</text>
</comment>
<dbReference type="PRINTS" id="PR00081">
    <property type="entry name" value="GDHRDH"/>
</dbReference>
<dbReference type="InterPro" id="IPR002347">
    <property type="entry name" value="SDR_fam"/>
</dbReference>
<evidence type="ECO:0000256" key="2">
    <source>
        <dbReference type="ARBA" id="ARBA00023002"/>
    </source>
</evidence>
<name>A0A9P7VVI3_9AGAR</name>
<dbReference type="EMBL" id="MU250534">
    <property type="protein sequence ID" value="KAG7446651.1"/>
    <property type="molecule type" value="Genomic_DNA"/>
</dbReference>
<gene>
    <name evidence="3" type="ORF">BT62DRAFT_1005942</name>
</gene>
<evidence type="ECO:0000313" key="3">
    <source>
        <dbReference type="EMBL" id="KAG7446651.1"/>
    </source>
</evidence>
<dbReference type="PANTHER" id="PTHR43180:SF16">
    <property type="entry name" value="BACILYSIN BIOSYNTHESIS OXIDOREDUCTASE BACC"/>
    <property type="match status" value="1"/>
</dbReference>
<organism evidence="3 4">
    <name type="scientific">Guyanagaster necrorhizus</name>
    <dbReference type="NCBI Taxonomy" id="856835"/>
    <lineage>
        <taxon>Eukaryota</taxon>
        <taxon>Fungi</taxon>
        <taxon>Dikarya</taxon>
        <taxon>Basidiomycota</taxon>
        <taxon>Agaricomycotina</taxon>
        <taxon>Agaricomycetes</taxon>
        <taxon>Agaricomycetidae</taxon>
        <taxon>Agaricales</taxon>
        <taxon>Marasmiineae</taxon>
        <taxon>Physalacriaceae</taxon>
        <taxon>Guyanagaster</taxon>
    </lineage>
</organism>
<accession>A0A9P7VVI3</accession>
<comment type="caution">
    <text evidence="3">The sequence shown here is derived from an EMBL/GenBank/DDBJ whole genome shotgun (WGS) entry which is preliminary data.</text>
</comment>
<dbReference type="OrthoDB" id="5371740at2759"/>
<dbReference type="GO" id="GO:0016491">
    <property type="term" value="F:oxidoreductase activity"/>
    <property type="evidence" value="ECO:0007669"/>
    <property type="project" value="UniProtKB-KW"/>
</dbReference>
<dbReference type="RefSeq" id="XP_043040151.1">
    <property type="nucleotide sequence ID" value="XM_043177198.1"/>
</dbReference>